<dbReference type="Gene3D" id="1.10.287.110">
    <property type="entry name" value="DnaJ domain"/>
    <property type="match status" value="1"/>
</dbReference>
<feature type="repeat" description="TPR" evidence="4">
    <location>
        <begin position="65"/>
        <end position="98"/>
    </location>
</feature>
<dbReference type="InterPro" id="IPR019734">
    <property type="entry name" value="TPR_rpt"/>
</dbReference>
<dbReference type="VEuPathDB" id="FungiDB:CJI96_0003975"/>
<dbReference type="InterPro" id="IPR001623">
    <property type="entry name" value="DnaJ_domain"/>
</dbReference>
<dbReference type="VEuPathDB" id="FungiDB:CJJ07_000261"/>
<accession>A0A0L0P5C0</accession>
<dbReference type="PRINTS" id="PR00625">
    <property type="entry name" value="JDOMAIN"/>
</dbReference>
<evidence type="ECO:0000256" key="1">
    <source>
        <dbReference type="ARBA" id="ARBA00004240"/>
    </source>
</evidence>
<gene>
    <name evidence="7" type="ORF">QG37_01388</name>
</gene>
<dbReference type="VEuPathDB" id="FungiDB:B9J08_005185"/>
<keyword evidence="3" id="KW-0256">Endoplasmic reticulum</keyword>
<proteinExistence type="predicted"/>
<evidence type="ECO:0000313" key="7">
    <source>
        <dbReference type="EMBL" id="KNE01557.1"/>
    </source>
</evidence>
<comment type="subcellular location">
    <subcellularLocation>
        <location evidence="1">Endoplasmic reticulum</location>
    </subcellularLocation>
</comment>
<dbReference type="PROSITE" id="PS50076">
    <property type="entry name" value="DNAJ_2"/>
    <property type="match status" value="1"/>
</dbReference>
<dbReference type="VEuPathDB" id="FungiDB:QG37_01388"/>
<dbReference type="CDD" id="cd06257">
    <property type="entry name" value="DnaJ"/>
    <property type="match status" value="1"/>
</dbReference>
<dbReference type="SUPFAM" id="SSF46565">
    <property type="entry name" value="Chaperone J-domain"/>
    <property type="match status" value="1"/>
</dbReference>
<dbReference type="PANTHER" id="PTHR44140">
    <property type="entry name" value="LD25575P"/>
    <property type="match status" value="1"/>
</dbReference>
<evidence type="ECO:0000256" key="4">
    <source>
        <dbReference type="PROSITE-ProRule" id="PRU00339"/>
    </source>
</evidence>
<evidence type="ECO:0000256" key="2">
    <source>
        <dbReference type="ARBA" id="ARBA00022729"/>
    </source>
</evidence>
<dbReference type="VEuPathDB" id="FungiDB:CJI97_005269"/>
<dbReference type="InterPro" id="IPR051727">
    <property type="entry name" value="DnaJ_C3_Co-chaperones"/>
</dbReference>
<dbReference type="InterPro" id="IPR011990">
    <property type="entry name" value="TPR-like_helical_dom_sf"/>
</dbReference>
<keyword evidence="4" id="KW-0802">TPR repeat</keyword>
<protein>
    <recommendedName>
        <fullName evidence="6">J domain-containing protein</fullName>
    </recommendedName>
</protein>
<dbReference type="InterPro" id="IPR036869">
    <property type="entry name" value="J_dom_sf"/>
</dbReference>
<dbReference type="PANTHER" id="PTHR44140:SF2">
    <property type="entry name" value="LD25575P"/>
    <property type="match status" value="1"/>
</dbReference>
<feature type="chain" id="PRO_5005545563" description="J domain-containing protein" evidence="5">
    <location>
        <begin position="20"/>
        <end position="626"/>
    </location>
</feature>
<feature type="domain" description="J" evidence="6">
    <location>
        <begin position="496"/>
        <end position="565"/>
    </location>
</feature>
<evidence type="ECO:0000256" key="3">
    <source>
        <dbReference type="ARBA" id="ARBA00022824"/>
    </source>
</evidence>
<dbReference type="GO" id="GO:0051087">
    <property type="term" value="F:protein-folding chaperone binding"/>
    <property type="evidence" value="ECO:0007669"/>
    <property type="project" value="TreeGrafter"/>
</dbReference>
<evidence type="ECO:0000313" key="8">
    <source>
        <dbReference type="Proteomes" id="UP000037122"/>
    </source>
</evidence>
<dbReference type="GO" id="GO:0051787">
    <property type="term" value="F:misfolded protein binding"/>
    <property type="evidence" value="ECO:0007669"/>
    <property type="project" value="TreeGrafter"/>
</dbReference>
<sequence length="626" mass="72489">MARLFLYTILVFLFATVFAEDYLTRLKQTQSLLRSDGPSMKVLDEFDRLIQDLHSADSLEKSSLVTALYNRALVEISLNKMTSAIEDLETVLTLDPGSKPARDKFRDIMVKRGDFAAVKRVLGEKADPELLKQIASWEKSFNKLSGVLEGKMKKYDPDECLAVIEEELQPFTPDNPAVIELHLACNKKKAVQALGKDKKVSDDALTGVLADYSNLLKRVSQKDLHRYGEYSKYLLFARTSFRNAWTIAKNCLKLENDNKQCGILSKTFSRYQEILKPLEEYSILDGFLYPLSDEASDLSDEKFDSFHFDWKRLHDLLNSDQLLVPKREQKSLPSSVKTNFDYLLLLTKEFASQELGDEKLYLSLKLYRDLTRLRCEAAIYSDKTSNCKGICAAAIEEAGRLFFPKHAPQIDEQLKKKNYAGARELLSQFNKHVGKTAAFQKRWSVIEKVQQKQQKQQQAKFQKEQQRQQQQWYRQQQQHQQQQQQQQQMRSDASKDYYKVLDILRDADDRTIKKAYRTQTLKYHPDKYKGGDLDEKGVEQKMQEINEAYEVLSNKESREIYDREREGQARGFQNRNSGGGFQFQGNPNFGFNFGNGGIRFGGNGFNFGNIKFQQAKQHQQRKQRKK</sequence>
<dbReference type="AlphaFoldDB" id="A0A0L0P5C0"/>
<dbReference type="GO" id="GO:0034975">
    <property type="term" value="P:protein folding in endoplasmic reticulum"/>
    <property type="evidence" value="ECO:0007669"/>
    <property type="project" value="TreeGrafter"/>
</dbReference>
<evidence type="ECO:0000259" key="6">
    <source>
        <dbReference type="PROSITE" id="PS50076"/>
    </source>
</evidence>
<evidence type="ECO:0000256" key="5">
    <source>
        <dbReference type="SAM" id="SignalP"/>
    </source>
</evidence>
<keyword evidence="2 5" id="KW-0732">Signal</keyword>
<name>A0A0L0P5C0_CANAR</name>
<dbReference type="EMBL" id="LGST01000009">
    <property type="protein sequence ID" value="KNE01557.1"/>
    <property type="molecule type" value="Genomic_DNA"/>
</dbReference>
<dbReference type="PROSITE" id="PS50005">
    <property type="entry name" value="TPR"/>
    <property type="match status" value="1"/>
</dbReference>
<dbReference type="SUPFAM" id="SSF48452">
    <property type="entry name" value="TPR-like"/>
    <property type="match status" value="1"/>
</dbReference>
<dbReference type="VEuPathDB" id="FungiDB:CJJ09_004167"/>
<dbReference type="GO" id="GO:0005783">
    <property type="term" value="C:endoplasmic reticulum"/>
    <property type="evidence" value="ECO:0007669"/>
    <property type="project" value="UniProtKB-SubCell"/>
</dbReference>
<reference evidence="8" key="1">
    <citation type="journal article" date="2015" name="BMC Genomics">
        <title>Draft genome of a commonly misdiagnosed multidrug resistant pathogen Candida auris.</title>
        <authorList>
            <person name="Chatterjee S."/>
            <person name="Alampalli S.V."/>
            <person name="Nageshan R.K."/>
            <person name="Chettiar S.T."/>
            <person name="Joshi S."/>
            <person name="Tatu U.S."/>
        </authorList>
    </citation>
    <scope>NUCLEOTIDE SEQUENCE [LARGE SCALE GENOMIC DNA]</scope>
    <source>
        <strain evidence="8">6684</strain>
    </source>
</reference>
<dbReference type="Gene3D" id="1.25.40.10">
    <property type="entry name" value="Tetratricopeptide repeat domain"/>
    <property type="match status" value="1"/>
</dbReference>
<dbReference type="Proteomes" id="UP000037122">
    <property type="component" value="Unassembled WGS sequence"/>
</dbReference>
<feature type="signal peptide" evidence="5">
    <location>
        <begin position="1"/>
        <end position="19"/>
    </location>
</feature>
<dbReference type="SMART" id="SM00271">
    <property type="entry name" value="DnaJ"/>
    <property type="match status" value="1"/>
</dbReference>
<organism evidence="7 8">
    <name type="scientific">Candidozyma auris</name>
    <name type="common">Yeast</name>
    <name type="synonym">Candida auris</name>
    <dbReference type="NCBI Taxonomy" id="498019"/>
    <lineage>
        <taxon>Eukaryota</taxon>
        <taxon>Fungi</taxon>
        <taxon>Dikarya</taxon>
        <taxon>Ascomycota</taxon>
        <taxon>Saccharomycotina</taxon>
        <taxon>Pichiomycetes</taxon>
        <taxon>Metschnikowiaceae</taxon>
        <taxon>Candidozyma</taxon>
    </lineage>
</organism>
<comment type="caution">
    <text evidence="7">The sequence shown here is derived from an EMBL/GenBank/DDBJ whole genome shotgun (WGS) entry which is preliminary data.</text>
</comment>
<dbReference type="Pfam" id="PF00226">
    <property type="entry name" value="DnaJ"/>
    <property type="match status" value="1"/>
</dbReference>